<dbReference type="EMBL" id="CAMXCT030000033">
    <property type="protein sequence ID" value="CAL4760074.1"/>
    <property type="molecule type" value="Genomic_DNA"/>
</dbReference>
<reference evidence="2" key="1">
    <citation type="submission" date="2022-10" db="EMBL/GenBank/DDBJ databases">
        <authorList>
            <person name="Chen Y."/>
            <person name="Dougan E. K."/>
            <person name="Chan C."/>
            <person name="Rhodes N."/>
            <person name="Thang M."/>
        </authorList>
    </citation>
    <scope>NUCLEOTIDE SEQUENCE</scope>
</reference>
<dbReference type="AlphaFoldDB" id="A0A9P1BG97"/>
<protein>
    <submittedName>
        <fullName evidence="2">Uncharacterized protein</fullName>
    </submittedName>
</protein>
<keyword evidence="1" id="KW-0812">Transmembrane</keyword>
<accession>A0A9P1BG97</accession>
<organism evidence="2">
    <name type="scientific">Cladocopium goreaui</name>
    <dbReference type="NCBI Taxonomy" id="2562237"/>
    <lineage>
        <taxon>Eukaryota</taxon>
        <taxon>Sar</taxon>
        <taxon>Alveolata</taxon>
        <taxon>Dinophyceae</taxon>
        <taxon>Suessiales</taxon>
        <taxon>Symbiodiniaceae</taxon>
        <taxon>Cladocopium</taxon>
    </lineage>
</organism>
<keyword evidence="1" id="KW-0472">Membrane</keyword>
<reference evidence="3" key="2">
    <citation type="submission" date="2024-04" db="EMBL/GenBank/DDBJ databases">
        <authorList>
            <person name="Chen Y."/>
            <person name="Shah S."/>
            <person name="Dougan E. K."/>
            <person name="Thang M."/>
            <person name="Chan C."/>
        </authorList>
    </citation>
    <scope>NUCLEOTIDE SEQUENCE [LARGE SCALE GENOMIC DNA]</scope>
</reference>
<sequence>MNCLMLNVVFPEQQELMARMLELGPMTYLLGIFYLLITGLTAAWQGRRVAMAGRQVMNMLIGVLVEVVSVTAQVDKEETAMKAVKEKIEELLPAEVRHATGITREHFMNVIMDPGLVQTLATIDVDVMTVVEYPEIMYHSRNALTVPELVDAILQFRRTTSVSMMDIAQLRRFMVNELEDLRGLIKSNQII</sequence>
<proteinExistence type="predicted"/>
<dbReference type="EMBL" id="CAMXCT010000033">
    <property type="protein sequence ID" value="CAI3972762.1"/>
    <property type="molecule type" value="Genomic_DNA"/>
</dbReference>
<evidence type="ECO:0000313" key="4">
    <source>
        <dbReference type="Proteomes" id="UP001152797"/>
    </source>
</evidence>
<dbReference type="Proteomes" id="UP001152797">
    <property type="component" value="Unassembled WGS sequence"/>
</dbReference>
<name>A0A9P1BG97_9DINO</name>
<feature type="transmembrane region" description="Helical" evidence="1">
    <location>
        <begin position="26"/>
        <end position="44"/>
    </location>
</feature>
<dbReference type="OrthoDB" id="433183at2759"/>
<evidence type="ECO:0000256" key="1">
    <source>
        <dbReference type="SAM" id="Phobius"/>
    </source>
</evidence>
<keyword evidence="4" id="KW-1185">Reference proteome</keyword>
<evidence type="ECO:0000313" key="3">
    <source>
        <dbReference type="EMBL" id="CAL1126137.1"/>
    </source>
</evidence>
<keyword evidence="1" id="KW-1133">Transmembrane helix</keyword>
<comment type="caution">
    <text evidence="2">The sequence shown here is derived from an EMBL/GenBank/DDBJ whole genome shotgun (WGS) entry which is preliminary data.</text>
</comment>
<gene>
    <name evidence="2" type="ORF">C1SCF055_LOCUS1322</name>
</gene>
<dbReference type="EMBL" id="CAMXCT020000033">
    <property type="protein sequence ID" value="CAL1126137.1"/>
    <property type="molecule type" value="Genomic_DNA"/>
</dbReference>
<evidence type="ECO:0000313" key="2">
    <source>
        <dbReference type="EMBL" id="CAI3972762.1"/>
    </source>
</evidence>